<keyword evidence="4" id="KW-0862">Zinc</keyword>
<keyword evidence="5 12" id="KW-0067">ATP-binding</keyword>
<evidence type="ECO:0000256" key="8">
    <source>
        <dbReference type="ARBA" id="ARBA00023065"/>
    </source>
</evidence>
<dbReference type="EMBL" id="MJMH01000021">
    <property type="protein sequence ID" value="OLQ96357.1"/>
    <property type="molecule type" value="Genomic_DNA"/>
</dbReference>
<dbReference type="InterPro" id="IPR003593">
    <property type="entry name" value="AAA+_ATPase"/>
</dbReference>
<dbReference type="Gene3D" id="3.40.50.300">
    <property type="entry name" value="P-loop containing nucleotide triphosphate hydrolases"/>
    <property type="match status" value="1"/>
</dbReference>
<feature type="domain" description="ABC transporter" evidence="11">
    <location>
        <begin position="5"/>
        <end position="220"/>
    </location>
</feature>
<keyword evidence="8" id="KW-0406">Ion transport</keyword>
<dbReference type="RefSeq" id="WP_075708979.1">
    <property type="nucleotide sequence ID" value="NZ_AP019654.1"/>
</dbReference>
<keyword evidence="14" id="KW-1185">Reference proteome</keyword>
<dbReference type="GO" id="GO:0016887">
    <property type="term" value="F:ATP hydrolysis activity"/>
    <property type="evidence" value="ECO:0007669"/>
    <property type="project" value="InterPro"/>
</dbReference>
<evidence type="ECO:0000256" key="5">
    <source>
        <dbReference type="ARBA" id="ARBA00022840"/>
    </source>
</evidence>
<feature type="region of interest" description="Disordered" evidence="10">
    <location>
        <begin position="236"/>
        <end position="262"/>
    </location>
</feature>
<evidence type="ECO:0000256" key="1">
    <source>
        <dbReference type="ARBA" id="ARBA00022448"/>
    </source>
</evidence>
<evidence type="ECO:0000256" key="10">
    <source>
        <dbReference type="SAM" id="MobiDB-lite"/>
    </source>
</evidence>
<dbReference type="Proteomes" id="UP000186313">
    <property type="component" value="Unassembled WGS sequence"/>
</dbReference>
<evidence type="ECO:0000313" key="15">
    <source>
        <dbReference type="Proteomes" id="UP000186313"/>
    </source>
</evidence>
<dbReference type="Proteomes" id="UP000186039">
    <property type="component" value="Unassembled WGS sequence"/>
</dbReference>
<reference evidence="14 15" key="1">
    <citation type="submission" date="2016-09" db="EMBL/GenBank/DDBJ databases">
        <title>Genomic Taxonomy of the Vibrionaceae.</title>
        <authorList>
            <person name="Gonzalez-Castillo A."/>
            <person name="Gomez-Gil B."/>
            <person name="Enciso-Ibarra K."/>
        </authorList>
    </citation>
    <scope>NUCLEOTIDE SEQUENCE [LARGE SCALE GENOMIC DNA]</scope>
    <source>
        <strain evidence="13 14">CAIM 1902</strain>
        <strain evidence="12 15">CAIM 703</strain>
    </source>
</reference>
<comment type="caution">
    <text evidence="12">The sequence shown here is derived from an EMBL/GenBank/DDBJ whole genome shotgun (WGS) entry which is preliminary data.</text>
</comment>
<evidence type="ECO:0000256" key="3">
    <source>
        <dbReference type="ARBA" id="ARBA00022741"/>
    </source>
</evidence>
<evidence type="ECO:0000256" key="2">
    <source>
        <dbReference type="ARBA" id="ARBA00022475"/>
    </source>
</evidence>
<dbReference type="InterPro" id="IPR027417">
    <property type="entry name" value="P-loop_NTPase"/>
</dbReference>
<evidence type="ECO:0000313" key="12">
    <source>
        <dbReference type="EMBL" id="OLQ88972.1"/>
    </source>
</evidence>
<keyword evidence="1" id="KW-0813">Transport</keyword>
<protein>
    <submittedName>
        <fullName evidence="12">Zinc ABC transporter ATP-binding protein ZnuC</fullName>
    </submittedName>
</protein>
<gene>
    <name evidence="12" type="primary">znuC</name>
    <name evidence="13" type="ORF">BIY20_19410</name>
    <name evidence="12" type="ORF">BIY22_20560</name>
</gene>
<dbReference type="InterPro" id="IPR050153">
    <property type="entry name" value="Metal_Ion_Import_ABC"/>
</dbReference>
<evidence type="ECO:0000313" key="14">
    <source>
        <dbReference type="Proteomes" id="UP000186039"/>
    </source>
</evidence>
<evidence type="ECO:0000256" key="7">
    <source>
        <dbReference type="ARBA" id="ARBA00022967"/>
    </source>
</evidence>
<dbReference type="GO" id="GO:0010043">
    <property type="term" value="P:response to zinc ion"/>
    <property type="evidence" value="ECO:0007669"/>
    <property type="project" value="TreeGrafter"/>
</dbReference>
<dbReference type="NCBIfam" id="NF007090">
    <property type="entry name" value="PRK09544.1"/>
    <property type="match status" value="1"/>
</dbReference>
<feature type="compositionally biased region" description="Basic residues" evidence="10">
    <location>
        <begin position="253"/>
        <end position="262"/>
    </location>
</feature>
<evidence type="ECO:0000313" key="13">
    <source>
        <dbReference type="EMBL" id="OLQ96357.1"/>
    </source>
</evidence>
<evidence type="ECO:0000256" key="6">
    <source>
        <dbReference type="ARBA" id="ARBA00022906"/>
    </source>
</evidence>
<proteinExistence type="predicted"/>
<dbReference type="FunFam" id="3.40.50.300:FF:000392">
    <property type="entry name" value="Zinc import ATP-binding protein ZnuC"/>
    <property type="match status" value="1"/>
</dbReference>
<name>A0A1Q9HGD7_9VIBR</name>
<keyword evidence="9" id="KW-0472">Membrane</keyword>
<keyword evidence="7" id="KW-1278">Translocase</keyword>
<dbReference type="STRING" id="1381081.BIY22_20560"/>
<dbReference type="OrthoDB" id="9780942at2"/>
<dbReference type="EMBL" id="MJMJ01000018">
    <property type="protein sequence ID" value="OLQ88972.1"/>
    <property type="molecule type" value="Genomic_DNA"/>
</dbReference>
<dbReference type="GO" id="GO:0006829">
    <property type="term" value="P:zinc ion transport"/>
    <property type="evidence" value="ECO:0007669"/>
    <property type="project" value="UniProtKB-KW"/>
</dbReference>
<dbReference type="AlphaFoldDB" id="A0A1Q9HGD7"/>
<dbReference type="GO" id="GO:0005524">
    <property type="term" value="F:ATP binding"/>
    <property type="evidence" value="ECO:0007669"/>
    <property type="project" value="UniProtKB-KW"/>
</dbReference>
<dbReference type="SMART" id="SM00382">
    <property type="entry name" value="AAA"/>
    <property type="match status" value="1"/>
</dbReference>
<sequence>MTALIELSNINVQFDGRQVLDNVSLSINKGEIITLVGPNGAGKSTLVKVLLGLQKRYKGKITKAKKIKIGYVPQKLKLNEALPLDVLRFLRLAGRFSQQEIQDALELTGAQHLLNSDMHALSGGETQRVLLARALLQRPDLLVLDEPAQGVDVQGQIDLYDLIEAIRRRFHCAVFMVSHDLHLVMAKTDHVICLQHHICCSGAPATITQHPKYIALFGETRQEKLAFYHHQHDHHHHDLAGQPVGGEGASCSHHSHGHHHHD</sequence>
<dbReference type="PROSITE" id="PS50893">
    <property type="entry name" value="ABC_TRANSPORTER_2"/>
    <property type="match status" value="1"/>
</dbReference>
<dbReference type="PANTHER" id="PTHR42734:SF9">
    <property type="entry name" value="ZINC IMPORT ATP-BINDING PROTEIN ZNUC"/>
    <property type="match status" value="1"/>
</dbReference>
<keyword evidence="6" id="KW-0864">Zinc transport</keyword>
<evidence type="ECO:0000259" key="11">
    <source>
        <dbReference type="PROSITE" id="PS50893"/>
    </source>
</evidence>
<evidence type="ECO:0000256" key="4">
    <source>
        <dbReference type="ARBA" id="ARBA00022833"/>
    </source>
</evidence>
<dbReference type="InterPro" id="IPR003439">
    <property type="entry name" value="ABC_transporter-like_ATP-bd"/>
</dbReference>
<keyword evidence="2" id="KW-1003">Cell membrane</keyword>
<evidence type="ECO:0000256" key="9">
    <source>
        <dbReference type="ARBA" id="ARBA00023136"/>
    </source>
</evidence>
<organism evidence="12 15">
    <name type="scientific">Vibrio panuliri</name>
    <dbReference type="NCBI Taxonomy" id="1381081"/>
    <lineage>
        <taxon>Bacteria</taxon>
        <taxon>Pseudomonadati</taxon>
        <taxon>Pseudomonadota</taxon>
        <taxon>Gammaproteobacteria</taxon>
        <taxon>Vibrionales</taxon>
        <taxon>Vibrionaceae</taxon>
        <taxon>Vibrio</taxon>
    </lineage>
</organism>
<accession>A0A1Q9HGD7</accession>
<keyword evidence="3" id="KW-0547">Nucleotide-binding</keyword>
<dbReference type="Pfam" id="PF00005">
    <property type="entry name" value="ABC_tran"/>
    <property type="match status" value="1"/>
</dbReference>
<dbReference type="PANTHER" id="PTHR42734">
    <property type="entry name" value="METAL TRANSPORT SYSTEM ATP-BINDING PROTEIN TM_0124-RELATED"/>
    <property type="match status" value="1"/>
</dbReference>
<dbReference type="SUPFAM" id="SSF52540">
    <property type="entry name" value="P-loop containing nucleoside triphosphate hydrolases"/>
    <property type="match status" value="1"/>
</dbReference>